<dbReference type="CDD" id="cd00174">
    <property type="entry name" value="SH3"/>
    <property type="match status" value="1"/>
</dbReference>
<evidence type="ECO:0000256" key="3">
    <source>
        <dbReference type="ARBA" id="ARBA00004413"/>
    </source>
</evidence>
<feature type="domain" description="SH3" evidence="13">
    <location>
        <begin position="346"/>
        <end position="406"/>
    </location>
</feature>
<keyword evidence="15" id="KW-1185">Reference proteome</keyword>
<dbReference type="GO" id="GO:0006897">
    <property type="term" value="P:endocytosis"/>
    <property type="evidence" value="ECO:0007669"/>
    <property type="project" value="UniProtKB-KW"/>
</dbReference>
<dbReference type="Pfam" id="PF03983">
    <property type="entry name" value="SHD1"/>
    <property type="match status" value="1"/>
</dbReference>
<dbReference type="PANTHER" id="PTHR15735:SF21">
    <property type="entry name" value="PROTEIN NERVOUS WRECK"/>
    <property type="match status" value="1"/>
</dbReference>
<dbReference type="AlphaFoldDB" id="A0A067QC09"/>
<feature type="compositionally biased region" description="Basic and acidic residues" evidence="12">
    <location>
        <begin position="708"/>
        <end position="730"/>
    </location>
</feature>
<evidence type="ECO:0000313" key="15">
    <source>
        <dbReference type="Proteomes" id="UP000027265"/>
    </source>
</evidence>
<reference evidence="15" key="1">
    <citation type="journal article" date="2014" name="Proc. Natl. Acad. Sci. U.S.A.">
        <title>Extensive sampling of basidiomycete genomes demonstrates inadequacy of the white-rot/brown-rot paradigm for wood decay fungi.</title>
        <authorList>
            <person name="Riley R."/>
            <person name="Salamov A.A."/>
            <person name="Brown D.W."/>
            <person name="Nagy L.G."/>
            <person name="Floudas D."/>
            <person name="Held B.W."/>
            <person name="Levasseur A."/>
            <person name="Lombard V."/>
            <person name="Morin E."/>
            <person name="Otillar R."/>
            <person name="Lindquist E.A."/>
            <person name="Sun H."/>
            <person name="LaButti K.M."/>
            <person name="Schmutz J."/>
            <person name="Jabbour D."/>
            <person name="Luo H."/>
            <person name="Baker S.E."/>
            <person name="Pisabarro A.G."/>
            <person name="Walton J.D."/>
            <person name="Blanchette R.A."/>
            <person name="Henrissat B."/>
            <person name="Martin F."/>
            <person name="Cullen D."/>
            <person name="Hibbett D.S."/>
            <person name="Grigoriev I.V."/>
        </authorList>
    </citation>
    <scope>NUCLEOTIDE SEQUENCE [LARGE SCALE GENOMIC DNA]</scope>
    <source>
        <strain evidence="15">MUCL 33604</strain>
    </source>
</reference>
<gene>
    <name evidence="14" type="ORF">JAAARDRAFT_75108</name>
</gene>
<evidence type="ECO:0000256" key="12">
    <source>
        <dbReference type="SAM" id="MobiDB-lite"/>
    </source>
</evidence>
<dbReference type="GO" id="GO:0030674">
    <property type="term" value="F:protein-macromolecule adaptor activity"/>
    <property type="evidence" value="ECO:0007669"/>
    <property type="project" value="InterPro"/>
</dbReference>
<keyword evidence="7" id="KW-0254">Endocytosis</keyword>
<dbReference type="GO" id="GO:0042802">
    <property type="term" value="F:identical protein binding"/>
    <property type="evidence" value="ECO:0007669"/>
    <property type="project" value="InterPro"/>
</dbReference>
<comment type="similarity">
    <text evidence="4">Belongs to the SLA1 family.</text>
</comment>
<feature type="compositionally biased region" description="Acidic residues" evidence="12">
    <location>
        <begin position="311"/>
        <end position="331"/>
    </location>
</feature>
<dbReference type="EMBL" id="KL197709">
    <property type="protein sequence ID" value="KDQ64469.1"/>
    <property type="molecule type" value="Genomic_DNA"/>
</dbReference>
<feature type="region of interest" description="Disordered" evidence="12">
    <location>
        <begin position="406"/>
        <end position="555"/>
    </location>
</feature>
<proteinExistence type="inferred from homology"/>
<evidence type="ECO:0000256" key="10">
    <source>
        <dbReference type="ARBA" id="ARBA00023212"/>
    </source>
</evidence>
<keyword evidence="8" id="KW-0967">Endosome</keyword>
<comment type="subcellular location">
    <subcellularLocation>
        <location evidence="3">Cell membrane</location>
        <topology evidence="3">Peripheral membrane protein</topology>
        <orientation evidence="3">Cytoplasmic side</orientation>
    </subcellularLocation>
    <subcellularLocation>
        <location evidence="2">Cytoplasm</location>
        <location evidence="2">Cytoskeleton</location>
        <location evidence="2">Actin patch</location>
    </subcellularLocation>
    <subcellularLocation>
        <location evidence="1">Endosome membrane</location>
        <topology evidence="1">Peripheral membrane protein</topology>
        <orientation evidence="1">Cytoplasmic side</orientation>
    </subcellularLocation>
</comment>
<dbReference type="GO" id="GO:0043130">
    <property type="term" value="F:ubiquitin binding"/>
    <property type="evidence" value="ECO:0007669"/>
    <property type="project" value="InterPro"/>
</dbReference>
<feature type="region of interest" description="Disordered" evidence="12">
    <location>
        <begin position="597"/>
        <end position="646"/>
    </location>
</feature>
<dbReference type="STRING" id="933084.A0A067QC09"/>
<evidence type="ECO:0000256" key="4">
    <source>
        <dbReference type="ARBA" id="ARBA00007948"/>
    </source>
</evidence>
<feature type="region of interest" description="Disordered" evidence="12">
    <location>
        <begin position="272"/>
        <end position="365"/>
    </location>
</feature>
<dbReference type="InParanoid" id="A0A067QC09"/>
<dbReference type="HOGENOM" id="CLU_006319_0_0_1"/>
<keyword evidence="10" id="KW-0963">Cytoplasm</keyword>
<keyword evidence="6 11" id="KW-0728">SH3 domain</keyword>
<dbReference type="Proteomes" id="UP000027265">
    <property type="component" value="Unassembled WGS sequence"/>
</dbReference>
<feature type="compositionally biased region" description="Basic and acidic residues" evidence="12">
    <location>
        <begin position="433"/>
        <end position="512"/>
    </location>
</feature>
<dbReference type="PANTHER" id="PTHR15735">
    <property type="entry name" value="FCH AND DOUBLE SH3 DOMAINS PROTEIN"/>
    <property type="match status" value="1"/>
</dbReference>
<dbReference type="InterPro" id="IPR036028">
    <property type="entry name" value="SH3-like_dom_sf"/>
</dbReference>
<evidence type="ECO:0000256" key="11">
    <source>
        <dbReference type="PROSITE-ProRule" id="PRU00192"/>
    </source>
</evidence>
<evidence type="ECO:0000256" key="5">
    <source>
        <dbReference type="ARBA" id="ARBA00020357"/>
    </source>
</evidence>
<feature type="compositionally biased region" description="Low complexity" evidence="12">
    <location>
        <begin position="874"/>
        <end position="891"/>
    </location>
</feature>
<evidence type="ECO:0000256" key="6">
    <source>
        <dbReference type="ARBA" id="ARBA00022443"/>
    </source>
</evidence>
<feature type="region of interest" description="Disordered" evidence="12">
    <location>
        <begin position="916"/>
        <end position="974"/>
    </location>
</feature>
<evidence type="ECO:0000256" key="7">
    <source>
        <dbReference type="ARBA" id="ARBA00022583"/>
    </source>
</evidence>
<evidence type="ECO:0000313" key="14">
    <source>
        <dbReference type="EMBL" id="KDQ64469.1"/>
    </source>
</evidence>
<dbReference type="Pfam" id="PF24081">
    <property type="entry name" value="PH_SLA1"/>
    <property type="match status" value="1"/>
</dbReference>
<dbReference type="CDD" id="cd11773">
    <property type="entry name" value="SH3_Sla1p_1"/>
    <property type="match status" value="1"/>
</dbReference>
<dbReference type="Gene3D" id="2.30.30.40">
    <property type="entry name" value="SH3 Domains"/>
    <property type="match status" value="3"/>
</dbReference>
<dbReference type="GO" id="GO:0005886">
    <property type="term" value="C:plasma membrane"/>
    <property type="evidence" value="ECO:0007669"/>
    <property type="project" value="UniProtKB-SubCell"/>
</dbReference>
<feature type="compositionally biased region" description="Pro residues" evidence="12">
    <location>
        <begin position="922"/>
        <end position="937"/>
    </location>
</feature>
<feature type="domain" description="SH3" evidence="13">
    <location>
        <begin position="69"/>
        <end position="130"/>
    </location>
</feature>
<feature type="region of interest" description="Disordered" evidence="12">
    <location>
        <begin position="132"/>
        <end position="156"/>
    </location>
</feature>
<evidence type="ECO:0000256" key="2">
    <source>
        <dbReference type="ARBA" id="ARBA00004134"/>
    </source>
</evidence>
<accession>A0A067QC09</accession>
<dbReference type="OrthoDB" id="5971719at2759"/>
<feature type="region of interest" description="Disordered" evidence="12">
    <location>
        <begin position="708"/>
        <end position="901"/>
    </location>
</feature>
<dbReference type="InterPro" id="IPR056996">
    <property type="entry name" value="PH_SLA1"/>
</dbReference>
<evidence type="ECO:0000256" key="9">
    <source>
        <dbReference type="ARBA" id="ARBA00023203"/>
    </source>
</evidence>
<dbReference type="GO" id="GO:0010008">
    <property type="term" value="C:endosome membrane"/>
    <property type="evidence" value="ECO:0007669"/>
    <property type="project" value="UniProtKB-SubCell"/>
</dbReference>
<dbReference type="PROSITE" id="PS50002">
    <property type="entry name" value="SH3"/>
    <property type="match status" value="3"/>
</dbReference>
<dbReference type="SUPFAM" id="SSF50044">
    <property type="entry name" value="SH3-domain"/>
    <property type="match status" value="3"/>
</dbReference>
<dbReference type="InterPro" id="IPR013761">
    <property type="entry name" value="SAM/pointed_sf"/>
</dbReference>
<dbReference type="Pfam" id="PF00018">
    <property type="entry name" value="SH3_1"/>
    <property type="match status" value="3"/>
</dbReference>
<sequence>MADHYLAVIKASYEYEPQAEDEIAVKEDQLLFLLEKVDDDWWKVKLKTDSQEDEGPIGLVPSAYVEPAEPISTVKAIYDYEASSGGELSIREDEILDVFAKEEDWILVQSRTDGGLAGYVPANYVEEARFATGDEPAASPPSISQIVVPPSPPKPTRPISTYVDPADRVAATKANADDIKTWAVSEVDKKGKKKKGTLGVGNGAVFFASESDKTPVQKWQTSSISTIRIDKSKHVLIDIAEPTPISLHFNAHSKDTAEAIVAKLESSKALAQPSISETLPAPPQPPTGRVSPKVHFAEEEPEVIPPRESSEDGVEEELEYSEEPAQEEEQDVPQRNGVASGSHTTEGAEMATALYDFPADGEDELSVQEGEQLFVLERDGDEWWKCRNAHGGEGVVPASYLELVAGTATNPHAHEDEVEDVDTSAQDAAAQAEAERLEQERIARERARKEREQHEKEQKKREAERTKAKELAERKRKEEKEQKEKELEDEKKKVAEKQRREQTKREEAEKRRSSSNQSTSSKSSKTNGESSSRPSSTAGAPPPEKTRTWRDRSGQFRVDAALLGYRDGKLRLHKVNGVVIEVPAEKMSVEDMKYVEKVTSKKSGSPSSSSPSAGVSHSDDDEPLAVRRRSLQPPQPQPPARAVTPKKGPAVDWFEFFLSAGCDVDDCTRYASSFERDKIDEAILPDITESTMRSLGLREGDIIRVKKAIDQRQPKDSKSQEQVRKDEELARQLQAEENASSGKGAPPNLFAGPNGVLKNNTVRRGRPQPSKTLPPPSVDLDAISTASDHIHRVGTPVTSSSASPPIQSPQRSNSAAAAASGFDDDAWTNRPSSTKPTAPTPVPAPSARAPSAPPAAPAPPPPPPPAPAPPPALAQPQTAATVPPVTVSQPQGTGASLANKSEADIFEQLARLSELRTRSPAVPSPVSPAVPPVPPPVGYRSGLGMGPSPVPIGQHLQGQQTGLFPPPQQSGPRGPFAPVPANQSLLQPLIPTSTGFNNFVPTRPSSAPFQPQPQFLAPQPTGFGGSPQPFLPQPTGFAPQGPLLSQPTGMNGGSFGNFNPNPPYQNTGFSPVSSNPTGFNPGFGQFSASGLPPVPPLPNAPSKDTSPANVFAQMKSGSFASGNDSGAPQTADKYDALRPNSTPIPAQVTGWGYPTMTGYQGFSGYQR</sequence>
<feature type="compositionally biased region" description="Low complexity" evidence="12">
    <location>
        <begin position="514"/>
        <end position="532"/>
    </location>
</feature>
<dbReference type="InterPro" id="IPR007131">
    <property type="entry name" value="SHD1"/>
</dbReference>
<feature type="domain" description="SH3" evidence="13">
    <location>
        <begin position="4"/>
        <end position="67"/>
    </location>
</feature>
<dbReference type="GO" id="GO:0030479">
    <property type="term" value="C:actin cortical patch"/>
    <property type="evidence" value="ECO:0007669"/>
    <property type="project" value="UniProtKB-SubCell"/>
</dbReference>
<keyword evidence="10" id="KW-0206">Cytoskeleton</keyword>
<evidence type="ECO:0000256" key="8">
    <source>
        <dbReference type="ARBA" id="ARBA00022753"/>
    </source>
</evidence>
<dbReference type="Gene3D" id="1.10.150.50">
    <property type="entry name" value="Transcription Factor, Ets-1"/>
    <property type="match status" value="1"/>
</dbReference>
<dbReference type="InterPro" id="IPR001452">
    <property type="entry name" value="SH3_domain"/>
</dbReference>
<organism evidence="14 15">
    <name type="scientific">Jaapia argillacea MUCL 33604</name>
    <dbReference type="NCBI Taxonomy" id="933084"/>
    <lineage>
        <taxon>Eukaryota</taxon>
        <taxon>Fungi</taxon>
        <taxon>Dikarya</taxon>
        <taxon>Basidiomycota</taxon>
        <taxon>Agaricomycotina</taxon>
        <taxon>Agaricomycetes</taxon>
        <taxon>Agaricomycetidae</taxon>
        <taxon>Jaapiales</taxon>
        <taxon>Jaapiaceae</taxon>
        <taxon>Jaapia</taxon>
    </lineage>
</organism>
<dbReference type="GO" id="GO:0003779">
    <property type="term" value="F:actin binding"/>
    <property type="evidence" value="ECO:0007669"/>
    <property type="project" value="UniProtKB-KW"/>
</dbReference>
<keyword evidence="9" id="KW-0009">Actin-binding</keyword>
<name>A0A067QC09_9AGAM</name>
<feature type="compositionally biased region" description="Basic and acidic residues" evidence="12">
    <location>
        <begin position="544"/>
        <end position="554"/>
    </location>
</feature>
<feature type="compositionally biased region" description="Pro residues" evidence="12">
    <location>
        <begin position="851"/>
        <end position="873"/>
    </location>
</feature>
<evidence type="ECO:0000259" key="13">
    <source>
        <dbReference type="PROSITE" id="PS50002"/>
    </source>
</evidence>
<dbReference type="InterPro" id="IPR035800">
    <property type="entry name" value="Sla1_SH3_1"/>
</dbReference>
<dbReference type="FunCoup" id="A0A067QC09">
    <property type="interactions" value="215"/>
</dbReference>
<feature type="region of interest" description="Disordered" evidence="12">
    <location>
        <begin position="1086"/>
        <end position="1150"/>
    </location>
</feature>
<feature type="compositionally biased region" description="Polar residues" evidence="12">
    <location>
        <begin position="1115"/>
        <end position="1128"/>
    </location>
</feature>
<dbReference type="Gene3D" id="2.30.30.700">
    <property type="entry name" value="SLA1 homology domain 1"/>
    <property type="match status" value="1"/>
</dbReference>
<dbReference type="SMART" id="SM00326">
    <property type="entry name" value="SH3"/>
    <property type="match status" value="3"/>
</dbReference>
<feature type="compositionally biased region" description="Low complexity" evidence="12">
    <location>
        <begin position="799"/>
        <end position="821"/>
    </location>
</feature>
<protein>
    <recommendedName>
        <fullName evidence="5">Actin cytoskeleton-regulatory complex protein SLA1</fullName>
    </recommendedName>
</protein>
<evidence type="ECO:0000256" key="1">
    <source>
        <dbReference type="ARBA" id="ARBA00004125"/>
    </source>
</evidence>
<feature type="compositionally biased region" description="Low complexity" evidence="12">
    <location>
        <begin position="601"/>
        <end position="616"/>
    </location>
</feature>